<evidence type="ECO:0000313" key="1">
    <source>
        <dbReference type="EMBL" id="OWY96964.1"/>
    </source>
</evidence>
<sequence>MFCWRQASKKHLADLSDKRLFYLRWNVLRTVVDFSDANKGTGRSVSWTESYKQS</sequence>
<organism evidence="1 2">
    <name type="scientific">Phytophthora megakarya</name>
    <dbReference type="NCBI Taxonomy" id="4795"/>
    <lineage>
        <taxon>Eukaryota</taxon>
        <taxon>Sar</taxon>
        <taxon>Stramenopiles</taxon>
        <taxon>Oomycota</taxon>
        <taxon>Peronosporomycetes</taxon>
        <taxon>Peronosporales</taxon>
        <taxon>Peronosporaceae</taxon>
        <taxon>Phytophthora</taxon>
    </lineage>
</organism>
<comment type="caution">
    <text evidence="1">The sequence shown here is derived from an EMBL/GenBank/DDBJ whole genome shotgun (WGS) entry which is preliminary data.</text>
</comment>
<reference evidence="2" key="1">
    <citation type="submission" date="2017-03" db="EMBL/GenBank/DDBJ databases">
        <title>Phytopthora megakarya and P. palmivora, two closely related causual agents of cacao black pod achieved similar genome size and gene model numbers by different mechanisms.</title>
        <authorList>
            <person name="Ali S."/>
            <person name="Shao J."/>
            <person name="Larry D.J."/>
            <person name="Kronmiller B."/>
            <person name="Shen D."/>
            <person name="Strem M.D."/>
            <person name="Melnick R.L."/>
            <person name="Guiltinan M.J."/>
            <person name="Tyler B.M."/>
            <person name="Meinhardt L.W."/>
            <person name="Bailey B.A."/>
        </authorList>
    </citation>
    <scope>NUCLEOTIDE SEQUENCE [LARGE SCALE GENOMIC DNA]</scope>
    <source>
        <strain evidence="2">zdho120</strain>
    </source>
</reference>
<dbReference type="EMBL" id="NBNE01011010">
    <property type="protein sequence ID" value="OWY96964.1"/>
    <property type="molecule type" value="Genomic_DNA"/>
</dbReference>
<dbReference type="Proteomes" id="UP000198211">
    <property type="component" value="Unassembled WGS sequence"/>
</dbReference>
<gene>
    <name evidence="1" type="ORF">PHMEG_00032626</name>
</gene>
<accession>A0A225UUY5</accession>
<evidence type="ECO:0000313" key="2">
    <source>
        <dbReference type="Proteomes" id="UP000198211"/>
    </source>
</evidence>
<keyword evidence="2" id="KW-1185">Reference proteome</keyword>
<proteinExistence type="predicted"/>
<name>A0A225UUY5_9STRA</name>
<dbReference type="AlphaFoldDB" id="A0A225UUY5"/>
<protein>
    <submittedName>
        <fullName evidence="1">Uncharacterized protein</fullName>
    </submittedName>
</protein>